<reference evidence="2 3" key="1">
    <citation type="submission" date="2018-03" db="EMBL/GenBank/DDBJ databases">
        <authorList>
            <person name="Keele B.F."/>
        </authorList>
    </citation>
    <scope>NUCLEOTIDE SEQUENCE [LARGE SCALE GENOMIC DNA]</scope>
    <source>
        <strain evidence="2 3">CECT 8504</strain>
    </source>
</reference>
<dbReference type="EMBL" id="ONZF01000007">
    <property type="protein sequence ID" value="SPJ25127.1"/>
    <property type="molecule type" value="Genomic_DNA"/>
</dbReference>
<gene>
    <name evidence="2" type="ORF">PAA8504_02973</name>
</gene>
<proteinExistence type="predicted"/>
<evidence type="ECO:0000313" key="3">
    <source>
        <dbReference type="Proteomes" id="UP000244912"/>
    </source>
</evidence>
<protein>
    <recommendedName>
        <fullName evidence="4">Tryptophan synthase subunit beta</fullName>
    </recommendedName>
</protein>
<evidence type="ECO:0000313" key="2">
    <source>
        <dbReference type="EMBL" id="SPJ25127.1"/>
    </source>
</evidence>
<keyword evidence="1" id="KW-1133">Transmembrane helix</keyword>
<dbReference type="Proteomes" id="UP000244912">
    <property type="component" value="Unassembled WGS sequence"/>
</dbReference>
<evidence type="ECO:0000256" key="1">
    <source>
        <dbReference type="SAM" id="Phobius"/>
    </source>
</evidence>
<feature type="transmembrane region" description="Helical" evidence="1">
    <location>
        <begin position="60"/>
        <end position="81"/>
    </location>
</feature>
<keyword evidence="1" id="KW-0812">Transmembrane</keyword>
<dbReference type="AlphaFoldDB" id="A0A2R8BY69"/>
<feature type="transmembrane region" description="Helical" evidence="1">
    <location>
        <begin position="87"/>
        <end position="108"/>
    </location>
</feature>
<evidence type="ECO:0008006" key="4">
    <source>
        <dbReference type="Google" id="ProtNLM"/>
    </source>
</evidence>
<keyword evidence="1" id="KW-0472">Membrane</keyword>
<name>A0A2R8BY69_9RHOB</name>
<sequence>MPIEQQRVHVHLPGMPVRSRSKDHMVRRLDRQFEALGRLAPPARWAVTGLRRRRVAVFRIPLALTLIAGGFLAILPVFGLWMIPVGLMLLAVDVPLLRPTVTTFIIRARRRAELWRRRLRRRG</sequence>
<organism evidence="2 3">
    <name type="scientific">Palleronia abyssalis</name>
    <dbReference type="NCBI Taxonomy" id="1501240"/>
    <lineage>
        <taxon>Bacteria</taxon>
        <taxon>Pseudomonadati</taxon>
        <taxon>Pseudomonadota</taxon>
        <taxon>Alphaproteobacteria</taxon>
        <taxon>Rhodobacterales</taxon>
        <taxon>Roseobacteraceae</taxon>
        <taxon>Palleronia</taxon>
    </lineage>
</organism>
<keyword evidence="3" id="KW-1185">Reference proteome</keyword>
<accession>A0A2R8BY69</accession>